<evidence type="ECO:0000313" key="4">
    <source>
        <dbReference type="Proteomes" id="UP000034883"/>
    </source>
</evidence>
<accession>A0A0F6SEZ1</accession>
<evidence type="ECO:0000313" key="3">
    <source>
        <dbReference type="EMBL" id="AKF06034.1"/>
    </source>
</evidence>
<dbReference type="EMBL" id="CP011125">
    <property type="protein sequence ID" value="AKF06034.1"/>
    <property type="molecule type" value="Genomic_DNA"/>
</dbReference>
<dbReference type="Proteomes" id="UP000034883">
    <property type="component" value="Chromosome"/>
</dbReference>
<dbReference type="KEGG" id="samy:DB32_003183"/>
<protein>
    <submittedName>
        <fullName evidence="3">FolM Alternative dihydrofolate reductase 1</fullName>
    </submittedName>
</protein>
<dbReference type="InterPro" id="IPR036291">
    <property type="entry name" value="NAD(P)-bd_dom_sf"/>
</dbReference>
<reference evidence="3 4" key="1">
    <citation type="submission" date="2015-03" db="EMBL/GenBank/DDBJ databases">
        <title>Genome assembly of Sandaracinus amylolyticus DSM 53668.</title>
        <authorList>
            <person name="Sharma G."/>
            <person name="Subramanian S."/>
        </authorList>
    </citation>
    <scope>NUCLEOTIDE SEQUENCE [LARGE SCALE GENOMIC DNA]</scope>
    <source>
        <strain evidence="3 4">DSM 53668</strain>
    </source>
</reference>
<dbReference type="Pfam" id="PF13561">
    <property type="entry name" value="adh_short_C2"/>
    <property type="match status" value="1"/>
</dbReference>
<sequence length="243" mass="25588">MALVTGGGRRVGAAIARALGRAGASVAVHHHGSAEGAIAVRDELRASGREAETFRADLGDPRACESLIDDVIARFGRIDHLIASAAIFERVELGAITSDDWDRTIALNVRAPMLLSQKAAPALREARGSIVIITCTSATAPYRNFLPYVVSKGAAKQLMRTLALELAPEVRVNAVAPGTVLPPESMDDDEKRVLAERTLLQRLGSAEDVADAVLYLVRAGFVTGQEILVDGGVAMTGRPSGEG</sequence>
<name>A0A0F6SEZ1_9BACT</name>
<dbReference type="GO" id="GO:0016491">
    <property type="term" value="F:oxidoreductase activity"/>
    <property type="evidence" value="ECO:0007669"/>
    <property type="project" value="UniProtKB-KW"/>
</dbReference>
<dbReference type="SUPFAM" id="SSF51735">
    <property type="entry name" value="NAD(P)-binding Rossmann-fold domains"/>
    <property type="match status" value="1"/>
</dbReference>
<dbReference type="PRINTS" id="PR00081">
    <property type="entry name" value="GDHRDH"/>
</dbReference>
<evidence type="ECO:0000256" key="1">
    <source>
        <dbReference type="ARBA" id="ARBA00006484"/>
    </source>
</evidence>
<dbReference type="STRING" id="927083.DB32_003183"/>
<organism evidence="3 4">
    <name type="scientific">Sandaracinus amylolyticus</name>
    <dbReference type="NCBI Taxonomy" id="927083"/>
    <lineage>
        <taxon>Bacteria</taxon>
        <taxon>Pseudomonadati</taxon>
        <taxon>Myxococcota</taxon>
        <taxon>Polyangia</taxon>
        <taxon>Polyangiales</taxon>
        <taxon>Sandaracinaceae</taxon>
        <taxon>Sandaracinus</taxon>
    </lineage>
</organism>
<proteinExistence type="inferred from homology"/>
<dbReference type="Gene3D" id="3.40.50.720">
    <property type="entry name" value="NAD(P)-binding Rossmann-like Domain"/>
    <property type="match status" value="1"/>
</dbReference>
<keyword evidence="2" id="KW-0560">Oxidoreductase</keyword>
<evidence type="ECO:0000256" key="2">
    <source>
        <dbReference type="ARBA" id="ARBA00023002"/>
    </source>
</evidence>
<dbReference type="InterPro" id="IPR002347">
    <property type="entry name" value="SDR_fam"/>
</dbReference>
<keyword evidence="4" id="KW-1185">Reference proteome</keyword>
<gene>
    <name evidence="3" type="ORF">DB32_003183</name>
</gene>
<dbReference type="FunFam" id="3.40.50.720:FF:000084">
    <property type="entry name" value="Short-chain dehydrogenase reductase"/>
    <property type="match status" value="1"/>
</dbReference>
<dbReference type="PANTHER" id="PTHR43639">
    <property type="entry name" value="OXIDOREDUCTASE, SHORT-CHAIN DEHYDROGENASE/REDUCTASE FAMILY (AFU_ORTHOLOGUE AFUA_5G02870)"/>
    <property type="match status" value="1"/>
</dbReference>
<dbReference type="AlphaFoldDB" id="A0A0F6SEZ1"/>
<dbReference type="PANTHER" id="PTHR43639:SF1">
    <property type="entry name" value="SHORT-CHAIN DEHYDROGENASE_REDUCTASE FAMILY PROTEIN"/>
    <property type="match status" value="1"/>
</dbReference>
<comment type="similarity">
    <text evidence="1">Belongs to the short-chain dehydrogenases/reductases (SDR) family.</text>
</comment>